<organism evidence="1 2">
    <name type="scientific">Anisakis simplex</name>
    <name type="common">Herring worm</name>
    <dbReference type="NCBI Taxonomy" id="6269"/>
    <lineage>
        <taxon>Eukaryota</taxon>
        <taxon>Metazoa</taxon>
        <taxon>Ecdysozoa</taxon>
        <taxon>Nematoda</taxon>
        <taxon>Chromadorea</taxon>
        <taxon>Rhabditida</taxon>
        <taxon>Spirurina</taxon>
        <taxon>Ascaridomorpha</taxon>
        <taxon>Ascaridoidea</taxon>
        <taxon>Anisakidae</taxon>
        <taxon>Anisakis</taxon>
        <taxon>Anisakis simplex complex</taxon>
    </lineage>
</organism>
<name>A0A3P6P405_ANISI</name>
<proteinExistence type="predicted"/>
<dbReference type="OrthoDB" id="10065496at2759"/>
<dbReference type="InterPro" id="IPR011009">
    <property type="entry name" value="Kinase-like_dom_sf"/>
</dbReference>
<evidence type="ECO:0000313" key="2">
    <source>
        <dbReference type="Proteomes" id="UP000267096"/>
    </source>
</evidence>
<evidence type="ECO:0000313" key="1">
    <source>
        <dbReference type="EMBL" id="VDK25890.1"/>
    </source>
</evidence>
<sequence length="78" mass="8780">MLIHFTQRANKRSLQTLQTAEVSPRLLQFSHSHIPIPGQESKDFSDVVMIERVSKQSIVLPTKTRPKKVVLIGSDGVE</sequence>
<dbReference type="Proteomes" id="UP000267096">
    <property type="component" value="Unassembled WGS sequence"/>
</dbReference>
<gene>
    <name evidence="1" type="ORF">ASIM_LOCUS5668</name>
</gene>
<accession>A0A3P6P405</accession>
<reference evidence="1 2" key="1">
    <citation type="submission" date="2018-11" db="EMBL/GenBank/DDBJ databases">
        <authorList>
            <consortium name="Pathogen Informatics"/>
        </authorList>
    </citation>
    <scope>NUCLEOTIDE SEQUENCE [LARGE SCALE GENOMIC DNA]</scope>
</reference>
<dbReference type="SUPFAM" id="SSF56112">
    <property type="entry name" value="Protein kinase-like (PK-like)"/>
    <property type="match status" value="1"/>
</dbReference>
<protein>
    <submittedName>
        <fullName evidence="1">Uncharacterized protein</fullName>
    </submittedName>
</protein>
<dbReference type="EMBL" id="UYRR01011355">
    <property type="protein sequence ID" value="VDK25890.1"/>
    <property type="molecule type" value="Genomic_DNA"/>
</dbReference>
<keyword evidence="2" id="KW-1185">Reference proteome</keyword>
<dbReference type="AlphaFoldDB" id="A0A3P6P405"/>